<dbReference type="Pfam" id="PF09587">
    <property type="entry name" value="PGA_cap"/>
    <property type="match status" value="1"/>
</dbReference>
<dbReference type="InterPro" id="IPR019079">
    <property type="entry name" value="Capsule_synth_CapA"/>
</dbReference>
<dbReference type="SUPFAM" id="SSF56300">
    <property type="entry name" value="Metallo-dependent phosphatases"/>
    <property type="match status" value="1"/>
</dbReference>
<evidence type="ECO:0000256" key="2">
    <source>
        <dbReference type="SAM" id="MobiDB-lite"/>
    </source>
</evidence>
<feature type="domain" description="Capsule synthesis protein CapA" evidence="3">
    <location>
        <begin position="90"/>
        <end position="336"/>
    </location>
</feature>
<feature type="compositionally biased region" description="Basic and acidic residues" evidence="2">
    <location>
        <begin position="427"/>
        <end position="449"/>
    </location>
</feature>
<protein>
    <submittedName>
        <fullName evidence="4">Capsule biosynthesis protein CapA</fullName>
    </submittedName>
</protein>
<organism evidence="4">
    <name type="scientific">Blautia hansenii</name>
    <name type="common">Ruminococcus hansenii</name>
    <dbReference type="NCBI Taxonomy" id="1322"/>
    <lineage>
        <taxon>Bacteria</taxon>
        <taxon>Bacillati</taxon>
        <taxon>Bacillota</taxon>
        <taxon>Clostridia</taxon>
        <taxon>Lachnospirales</taxon>
        <taxon>Lachnospiraceae</taxon>
        <taxon>Blautia</taxon>
    </lineage>
</organism>
<evidence type="ECO:0000259" key="3">
    <source>
        <dbReference type="SMART" id="SM00854"/>
    </source>
</evidence>
<dbReference type="Gene3D" id="3.60.21.10">
    <property type="match status" value="1"/>
</dbReference>
<comment type="similarity">
    <text evidence="1">Belongs to the CapA family.</text>
</comment>
<feature type="region of interest" description="Disordered" evidence="2">
    <location>
        <begin position="419"/>
        <end position="491"/>
    </location>
</feature>
<name>A0A6N2TJK6_BLAHA</name>
<dbReference type="InterPro" id="IPR029052">
    <property type="entry name" value="Metallo-depent_PP-like"/>
</dbReference>
<dbReference type="EMBL" id="CACRSY010000010">
    <property type="protein sequence ID" value="VYT04251.1"/>
    <property type="molecule type" value="Genomic_DNA"/>
</dbReference>
<dbReference type="InterPro" id="IPR052169">
    <property type="entry name" value="CW_Biosynth-Accessory"/>
</dbReference>
<dbReference type="AlphaFoldDB" id="A0A6N2TJK6"/>
<dbReference type="RefSeq" id="WP_156342311.1">
    <property type="nucleotide sequence ID" value="NZ_CACRSY010000010.1"/>
</dbReference>
<dbReference type="SMART" id="SM00854">
    <property type="entry name" value="PGA_cap"/>
    <property type="match status" value="1"/>
</dbReference>
<proteinExistence type="inferred from homology"/>
<dbReference type="PANTHER" id="PTHR33393:SF12">
    <property type="entry name" value="CAPSULE BIOSYNTHESIS PROTEIN CAPA"/>
    <property type="match status" value="1"/>
</dbReference>
<feature type="compositionally biased region" description="Basic and acidic residues" evidence="2">
    <location>
        <begin position="466"/>
        <end position="491"/>
    </location>
</feature>
<evidence type="ECO:0000256" key="1">
    <source>
        <dbReference type="ARBA" id="ARBA00005662"/>
    </source>
</evidence>
<sequence length="491" mass="55497">MSEHRRRRRAEEEARRREIERRRRIIRERKRRQRIMRQRMILAGIGALVLVVGGIAVGTSVHKKNEEKQAKKIEEQKKQEAAAEEENVLQMVAVGDNLIHDAVINSGKEQEWNFDFLYENIKEDIEKADLASVNQETPFIKEHDKAAGYPDFATPTEVGDALVKAGFDIVTQATEHAFDRESDGITDSVEFWKKSYPKIVDLGIHGEADEARYQVIKKKNFKVAVMNYSSMVSENHSIPEEESYMVDTYSEKNIKEDLAKAEKEADVSIVYLHGGKSDAEDTDEKLQEKIDFLAEQGADVVICSHPHILKKYGKLTRPDGKEMLVYYSLGNFVSHQSSLENLLGGMAEFTLKKDAKSGEVTIEEYGLVPLVIHYNDDFTEMGVYKLSDYTDALAEEHKIHTEDEEAEFTVAALKEAAEKVATPVTDSTEKTSGEEVDAKQGDAEKDTKEGSNTSEKTEGQTVNSDSKSDKQKENEDSQTDKETSKKTKKEE</sequence>
<reference evidence="4" key="1">
    <citation type="submission" date="2019-11" db="EMBL/GenBank/DDBJ databases">
        <authorList>
            <person name="Feng L."/>
        </authorList>
    </citation>
    <scope>NUCLEOTIDE SEQUENCE</scope>
    <source>
        <strain evidence="4">BhanseniiLFYP23</strain>
    </source>
</reference>
<dbReference type="PANTHER" id="PTHR33393">
    <property type="entry name" value="POLYGLUTAMINE SYNTHESIS ACCESSORY PROTEIN RV0574C-RELATED"/>
    <property type="match status" value="1"/>
</dbReference>
<dbReference type="CDD" id="cd07381">
    <property type="entry name" value="MPP_CapA"/>
    <property type="match status" value="1"/>
</dbReference>
<feature type="compositionally biased region" description="Polar residues" evidence="2">
    <location>
        <begin position="450"/>
        <end position="465"/>
    </location>
</feature>
<gene>
    <name evidence="4" type="primary">capA_3</name>
    <name evidence="4" type="ORF">BHLFYP23_02577</name>
</gene>
<accession>A0A6N2TJK6</accession>
<evidence type="ECO:0000313" key="4">
    <source>
        <dbReference type="EMBL" id="VYT04251.1"/>
    </source>
</evidence>